<sequence length="928" mass="102266">MTEKVLDWNSYKEAALTCASEGIVLLKNDGSLPLAEGMKIAMFGRAQNHYYKSGTGSGGMVNVSHITDIREGLEDSGRVTVDKELAAVYDKWDSENTEYNNLGWGREAWSMEEMPLEEGLVKDASLRCDAAVIVIARTAGEDRDNSAKEGSYYLTAKEKDMIRLVTSVFSKSVVVLNTGNIIDMSFVDEYGPSAVLYVWQGGMTGGTAAADVLTGKVNPSGCLADTVAKELGDYPSDANFGKTGLTDIYKEDIFVGYRYFETFAPDRILYPFGYGLSYTDFAFEDLKLSMDEEDLKISLDVVNRGTVPGKKACLIYVKQPEGKITKPLAVLAAFVKTDIILPGEKSRISMDIPLSRLVSFDDDGRAGLGTGWVLEEGEYEFFAGGSLADSVRAGSYFNEKSYLTEKIEPVAAPVEEFERLTRSGYEKVPLRDERYRDLKERIIPAEIPQTGDKGIKLSDVKAGKNSMDEFVAQLSDEELSLIIRGEGMGSMKVTMGTAGAFGGVSKSLAMKGIPAVCCADGPSGMRIDSGKKAFSLPNGTCLACSFNTDAVEKLFGYTGLEMLSCKADTLLGPGINIHRHPLNGRNFEYFSEDPLLTGLMAAAQVRAMEKNKVTPTIKHFCCNNREKDRRKMNAVVSEKALREIYLKPYEIAVKEGGARSIMTSYNRVNGMFTANNYEHNTVILREQWGYKGIVMTDWWASISRDGKPVEDFSLTEHSVMARSQNDLYMVCHEVEDEFINESDVMEELKKGTCEKISRAELQRSAKNILEFAAETAAFDRLTGDGVRIVHENNPFGEDDVDVTVDKYYDVDNGCEIIVDEDTSDGSDLVFGVTGRIAGEYDMVATGISDLGRLAQIPVTVFITSIPISVMSWNGTDGKEEERHCKFYIFPHSSKSLTVRIHPGRPGVRIVKIKISYSNPLPEHPFGDG</sequence>
<dbReference type="GO" id="GO:0005975">
    <property type="term" value="P:carbohydrate metabolic process"/>
    <property type="evidence" value="ECO:0007669"/>
    <property type="project" value="InterPro"/>
</dbReference>
<dbReference type="GO" id="GO:0004553">
    <property type="term" value="F:hydrolase activity, hydrolyzing O-glycosyl compounds"/>
    <property type="evidence" value="ECO:0007669"/>
    <property type="project" value="InterPro"/>
</dbReference>
<accession>W0FJV1</accession>
<dbReference type="InterPro" id="IPR036881">
    <property type="entry name" value="Glyco_hydro_3_C_sf"/>
</dbReference>
<evidence type="ECO:0000256" key="2">
    <source>
        <dbReference type="ARBA" id="ARBA00022801"/>
    </source>
</evidence>
<dbReference type="SUPFAM" id="SSF51445">
    <property type="entry name" value="(Trans)glycosidases"/>
    <property type="match status" value="1"/>
</dbReference>
<dbReference type="PROSITE" id="PS00775">
    <property type="entry name" value="GLYCOSYL_HYDROL_F3"/>
    <property type="match status" value="1"/>
</dbReference>
<dbReference type="Gene3D" id="3.40.50.1700">
    <property type="entry name" value="Glycoside hydrolase family 3 C-terminal domain"/>
    <property type="match status" value="1"/>
</dbReference>
<dbReference type="Gene3D" id="2.60.40.10">
    <property type="entry name" value="Immunoglobulins"/>
    <property type="match status" value="1"/>
</dbReference>
<dbReference type="SMART" id="SM01217">
    <property type="entry name" value="Fn3_like"/>
    <property type="match status" value="1"/>
</dbReference>
<evidence type="ECO:0000256" key="4">
    <source>
        <dbReference type="RuleBase" id="RU361161"/>
    </source>
</evidence>
<keyword evidence="3" id="KW-0119">Carbohydrate metabolism</keyword>
<organism evidence="6">
    <name type="scientific">uncultured bacterium Contig1532b</name>
    <dbReference type="NCBI Taxonomy" id="1393450"/>
    <lineage>
        <taxon>Bacteria</taxon>
        <taxon>environmental samples</taxon>
    </lineage>
</organism>
<dbReference type="AlphaFoldDB" id="W0FJV1"/>
<dbReference type="InterPro" id="IPR026891">
    <property type="entry name" value="Fn3-like"/>
</dbReference>
<dbReference type="InterPro" id="IPR050288">
    <property type="entry name" value="Cellulose_deg_GH3"/>
</dbReference>
<dbReference type="Gene3D" id="3.20.20.300">
    <property type="entry name" value="Glycoside hydrolase, family 3, N-terminal domain"/>
    <property type="match status" value="1"/>
</dbReference>
<evidence type="ECO:0000313" key="6">
    <source>
        <dbReference type="EMBL" id="AHF23689.1"/>
    </source>
</evidence>
<evidence type="ECO:0000259" key="5">
    <source>
        <dbReference type="SMART" id="SM01217"/>
    </source>
</evidence>
<evidence type="ECO:0000256" key="3">
    <source>
        <dbReference type="ARBA" id="ARBA00023277"/>
    </source>
</evidence>
<comment type="similarity">
    <text evidence="1 4">Belongs to the glycosyl hydrolase 3 family.</text>
</comment>
<dbReference type="PANTHER" id="PTHR42715">
    <property type="entry name" value="BETA-GLUCOSIDASE"/>
    <property type="match status" value="1"/>
</dbReference>
<protein>
    <submittedName>
        <fullName evidence="6">Beta-glucosidase</fullName>
    </submittedName>
</protein>
<dbReference type="Pfam" id="PF01915">
    <property type="entry name" value="Glyco_hydro_3_C"/>
    <property type="match status" value="1"/>
</dbReference>
<dbReference type="PANTHER" id="PTHR42715:SF10">
    <property type="entry name" value="BETA-GLUCOSIDASE"/>
    <property type="match status" value="1"/>
</dbReference>
<dbReference type="InterPro" id="IPR036962">
    <property type="entry name" value="Glyco_hydro_3_N_sf"/>
</dbReference>
<dbReference type="InterPro" id="IPR017853">
    <property type="entry name" value="GH"/>
</dbReference>
<dbReference type="Pfam" id="PF00933">
    <property type="entry name" value="Glyco_hydro_3"/>
    <property type="match status" value="1"/>
</dbReference>
<name>W0FJV1_9BACT</name>
<reference evidence="6" key="1">
    <citation type="journal article" date="2013" name="PLoS ONE">
        <title>Metagenomic insights into the carbohydrate-active enzymes carried by the microorganisms adhering to solid digesta in the rumen of cows.</title>
        <authorList>
            <person name="Wang L."/>
            <person name="Hatem A."/>
            <person name="Catalyurek U.V."/>
            <person name="Morrison M."/>
            <person name="Yu Z."/>
        </authorList>
    </citation>
    <scope>NUCLEOTIDE SEQUENCE</scope>
</reference>
<evidence type="ECO:0000256" key="1">
    <source>
        <dbReference type="ARBA" id="ARBA00005336"/>
    </source>
</evidence>
<dbReference type="InterPro" id="IPR002772">
    <property type="entry name" value="Glyco_hydro_3_C"/>
</dbReference>
<dbReference type="Pfam" id="PF14310">
    <property type="entry name" value="Fn3-like"/>
    <property type="match status" value="1"/>
</dbReference>
<dbReference type="InterPro" id="IPR001764">
    <property type="entry name" value="Glyco_hydro_3_N"/>
</dbReference>
<dbReference type="InterPro" id="IPR019800">
    <property type="entry name" value="Glyco_hydro_3_AS"/>
</dbReference>
<feature type="domain" description="Fibronectin type III-like" evidence="5">
    <location>
        <begin position="314"/>
        <end position="387"/>
    </location>
</feature>
<keyword evidence="2 4" id="KW-0378">Hydrolase</keyword>
<dbReference type="SUPFAM" id="SSF52279">
    <property type="entry name" value="Beta-D-glucan exohydrolase, C-terminal domain"/>
    <property type="match status" value="1"/>
</dbReference>
<proteinExistence type="inferred from homology"/>
<keyword evidence="4" id="KW-0326">Glycosidase</keyword>
<dbReference type="EMBL" id="KC246771">
    <property type="protein sequence ID" value="AHF23689.1"/>
    <property type="molecule type" value="Genomic_DNA"/>
</dbReference>
<dbReference type="PRINTS" id="PR00133">
    <property type="entry name" value="GLHYDRLASE3"/>
</dbReference>
<dbReference type="InterPro" id="IPR013783">
    <property type="entry name" value="Ig-like_fold"/>
</dbReference>